<dbReference type="EMBL" id="AZEC01000014">
    <property type="protein sequence ID" value="KRL10780.1"/>
    <property type="molecule type" value="Genomic_DNA"/>
</dbReference>
<evidence type="ECO:0000313" key="8">
    <source>
        <dbReference type="Proteomes" id="UP000051330"/>
    </source>
</evidence>
<evidence type="ECO:0000259" key="6">
    <source>
        <dbReference type="SMART" id="SM00079"/>
    </source>
</evidence>
<dbReference type="STRING" id="1423792.FD09_GL000926"/>
<gene>
    <name evidence="7" type="ORF">FD09_GL000926</name>
</gene>
<evidence type="ECO:0000259" key="5">
    <source>
        <dbReference type="SMART" id="SM00062"/>
    </source>
</evidence>
<feature type="signal peptide" evidence="4">
    <location>
        <begin position="1"/>
        <end position="29"/>
    </location>
</feature>
<dbReference type="RefSeq" id="WP_057821989.1">
    <property type="nucleotide sequence ID" value="NZ_AZEC01000014.1"/>
</dbReference>
<keyword evidence="3 4" id="KW-0732">Signal</keyword>
<evidence type="ECO:0000256" key="1">
    <source>
        <dbReference type="ARBA" id="ARBA00010333"/>
    </source>
</evidence>
<evidence type="ECO:0000313" key="7">
    <source>
        <dbReference type="EMBL" id="KRL10780.1"/>
    </source>
</evidence>
<dbReference type="SMART" id="SM00079">
    <property type="entry name" value="PBPe"/>
    <property type="match status" value="1"/>
</dbReference>
<evidence type="ECO:0000256" key="2">
    <source>
        <dbReference type="ARBA" id="ARBA00022448"/>
    </source>
</evidence>
<feature type="domain" description="Ionotropic glutamate receptor C-terminal" evidence="6">
    <location>
        <begin position="42"/>
        <end position="264"/>
    </location>
</feature>
<feature type="domain" description="Solute-binding protein family 3/N-terminal" evidence="5">
    <location>
        <begin position="42"/>
        <end position="265"/>
    </location>
</feature>
<dbReference type="AlphaFoldDB" id="A0A0R1MSC5"/>
<evidence type="ECO:0000256" key="3">
    <source>
        <dbReference type="ARBA" id="ARBA00022729"/>
    </source>
</evidence>
<dbReference type="Pfam" id="PF00497">
    <property type="entry name" value="SBP_bac_3"/>
    <property type="match status" value="1"/>
</dbReference>
<dbReference type="SMART" id="SM00062">
    <property type="entry name" value="PBPb"/>
    <property type="match status" value="1"/>
</dbReference>
<comment type="similarity">
    <text evidence="1">Belongs to the bacterial solute-binding protein 3 family.</text>
</comment>
<comment type="caution">
    <text evidence="7">The sequence shown here is derived from an EMBL/GenBank/DDBJ whole genome shotgun (WGS) entry which is preliminary data.</text>
</comment>
<name>A0A0R1MSC5_9LACO</name>
<dbReference type="GO" id="GO:0030288">
    <property type="term" value="C:outer membrane-bounded periplasmic space"/>
    <property type="evidence" value="ECO:0007669"/>
    <property type="project" value="TreeGrafter"/>
</dbReference>
<dbReference type="InterPro" id="IPR001638">
    <property type="entry name" value="Solute-binding_3/MltF_N"/>
</dbReference>
<dbReference type="InterPro" id="IPR051455">
    <property type="entry name" value="Bact_solute-bind_prot3"/>
</dbReference>
<keyword evidence="2" id="KW-0813">Transport</keyword>
<dbReference type="PATRIC" id="fig|1423792.3.peg.946"/>
<proteinExistence type="inferred from homology"/>
<dbReference type="SUPFAM" id="SSF53850">
    <property type="entry name" value="Periplasmic binding protein-like II"/>
    <property type="match status" value="1"/>
</dbReference>
<dbReference type="GO" id="GO:0006865">
    <property type="term" value="P:amino acid transport"/>
    <property type="evidence" value="ECO:0007669"/>
    <property type="project" value="TreeGrafter"/>
</dbReference>
<keyword evidence="8" id="KW-1185">Reference proteome</keyword>
<reference evidence="7 8" key="1">
    <citation type="journal article" date="2015" name="Genome Announc.">
        <title>Expanding the biotechnology potential of lactobacilli through comparative genomics of 213 strains and associated genera.</title>
        <authorList>
            <person name="Sun Z."/>
            <person name="Harris H.M."/>
            <person name="McCann A."/>
            <person name="Guo C."/>
            <person name="Argimon S."/>
            <person name="Zhang W."/>
            <person name="Yang X."/>
            <person name="Jeffery I.B."/>
            <person name="Cooney J.C."/>
            <person name="Kagawa T.F."/>
            <person name="Liu W."/>
            <person name="Song Y."/>
            <person name="Salvetti E."/>
            <person name="Wrobel A."/>
            <person name="Rasinkangas P."/>
            <person name="Parkhill J."/>
            <person name="Rea M.C."/>
            <person name="O'Sullivan O."/>
            <person name="Ritari J."/>
            <person name="Douillard F.P."/>
            <person name="Paul Ross R."/>
            <person name="Yang R."/>
            <person name="Briner A.E."/>
            <person name="Felis G.E."/>
            <person name="de Vos W.M."/>
            <person name="Barrangou R."/>
            <person name="Klaenhammer T.R."/>
            <person name="Caufield P.W."/>
            <person name="Cui Y."/>
            <person name="Zhang H."/>
            <person name="O'Toole P.W."/>
        </authorList>
    </citation>
    <scope>NUCLEOTIDE SEQUENCE [LARGE SCALE GENOMIC DNA]</scope>
    <source>
        <strain evidence="7 8">DSM 12744</strain>
    </source>
</reference>
<feature type="chain" id="PRO_5006407997" evidence="4">
    <location>
        <begin position="30"/>
        <end position="274"/>
    </location>
</feature>
<organism evidence="7 8">
    <name type="scientific">Schleiferilactobacillus perolens DSM 12744</name>
    <dbReference type="NCBI Taxonomy" id="1423792"/>
    <lineage>
        <taxon>Bacteria</taxon>
        <taxon>Bacillati</taxon>
        <taxon>Bacillota</taxon>
        <taxon>Bacilli</taxon>
        <taxon>Lactobacillales</taxon>
        <taxon>Lactobacillaceae</taxon>
        <taxon>Schleiferilactobacillus</taxon>
    </lineage>
</organism>
<dbReference type="PANTHER" id="PTHR30085:SF6">
    <property type="entry name" value="ABC TRANSPORTER GLUTAMINE-BINDING PROTEIN GLNH"/>
    <property type="match status" value="1"/>
</dbReference>
<dbReference type="Proteomes" id="UP000051330">
    <property type="component" value="Unassembled WGS sequence"/>
</dbReference>
<dbReference type="OrthoDB" id="115856at2"/>
<dbReference type="GO" id="GO:0015276">
    <property type="term" value="F:ligand-gated monoatomic ion channel activity"/>
    <property type="evidence" value="ECO:0007669"/>
    <property type="project" value="InterPro"/>
</dbReference>
<evidence type="ECO:0000256" key="4">
    <source>
        <dbReference type="SAM" id="SignalP"/>
    </source>
</evidence>
<dbReference type="PROSITE" id="PS51257">
    <property type="entry name" value="PROKAR_LIPOPROTEIN"/>
    <property type="match status" value="1"/>
</dbReference>
<dbReference type="GO" id="GO:0005576">
    <property type="term" value="C:extracellular region"/>
    <property type="evidence" value="ECO:0007669"/>
    <property type="project" value="TreeGrafter"/>
</dbReference>
<accession>A0A0R1MSC5</accession>
<sequence length="274" mass="30044">MRRLKKWLWLLPLLALSLLLTSCGSNSLAAESVLQRGKETNSITWGVKNDTRLFGLMDISDGEIKGFDIDIAKEVSRRVFGQNVKINFVPVTSQTRIPLLKNGNVDAIIATMTNTPDRRKVVDFSDTYFNAGQSILVKKGSKIKSVADLKAGTKVIGVQGSNSVQNIKKVAPDARVLQLSDYAQAFTALQSGQGDALTTDNGILYGMSADNPDYVVVGKTFTKEPYAIAVNKGQRDFLDQVNLALKSMRADGVYKQIEDKWFGNIAGFSDRSDK</sequence>
<dbReference type="InterPro" id="IPR001320">
    <property type="entry name" value="Iontro_rcpt_C"/>
</dbReference>
<dbReference type="PANTHER" id="PTHR30085">
    <property type="entry name" value="AMINO ACID ABC TRANSPORTER PERMEASE"/>
    <property type="match status" value="1"/>
</dbReference>
<protein>
    <submittedName>
        <fullName evidence="7">Uncharacterized protein</fullName>
    </submittedName>
</protein>
<dbReference type="GO" id="GO:0016020">
    <property type="term" value="C:membrane"/>
    <property type="evidence" value="ECO:0007669"/>
    <property type="project" value="InterPro"/>
</dbReference>
<dbReference type="Gene3D" id="3.40.190.10">
    <property type="entry name" value="Periplasmic binding protein-like II"/>
    <property type="match status" value="2"/>
</dbReference>